<accession>A0A940IA73</accession>
<protein>
    <submittedName>
        <fullName evidence="1">Uncharacterized protein</fullName>
    </submittedName>
</protein>
<evidence type="ECO:0000313" key="1">
    <source>
        <dbReference type="EMBL" id="MBO8407130.1"/>
    </source>
</evidence>
<name>A0A940IA73_9PROT</name>
<reference evidence="1" key="2">
    <citation type="journal article" date="2021" name="PeerJ">
        <title>Extensive microbial diversity within the chicken gut microbiome revealed by metagenomics and culture.</title>
        <authorList>
            <person name="Gilroy R."/>
            <person name="Ravi A."/>
            <person name="Getino M."/>
            <person name="Pursley I."/>
            <person name="Horton D.L."/>
            <person name="Alikhan N.F."/>
            <person name="Baker D."/>
            <person name="Gharbi K."/>
            <person name="Hall N."/>
            <person name="Watson M."/>
            <person name="Adriaenssens E.M."/>
            <person name="Foster-Nyarko E."/>
            <person name="Jarju S."/>
            <person name="Secka A."/>
            <person name="Antonio M."/>
            <person name="Oren A."/>
            <person name="Chaudhuri R.R."/>
            <person name="La Ragione R."/>
            <person name="Hildebrand F."/>
            <person name="Pallen M.J."/>
        </authorList>
    </citation>
    <scope>NUCLEOTIDE SEQUENCE</scope>
    <source>
        <strain evidence="1">B1-16210</strain>
    </source>
</reference>
<proteinExistence type="predicted"/>
<comment type="caution">
    <text evidence="1">The sequence shown here is derived from an EMBL/GenBank/DDBJ whole genome shotgun (WGS) entry which is preliminary data.</text>
</comment>
<sequence length="63" mass="7777">REMTARRDKLNQLVRDSIHADSVAKMPQMELYRANWNKICHDWRDARIRHHQNRILKLQQKQK</sequence>
<reference evidence="1" key="1">
    <citation type="submission" date="2020-10" db="EMBL/GenBank/DDBJ databases">
        <authorList>
            <person name="Gilroy R."/>
        </authorList>
    </citation>
    <scope>NUCLEOTIDE SEQUENCE</scope>
    <source>
        <strain evidence="1">B1-16210</strain>
    </source>
</reference>
<dbReference type="Proteomes" id="UP000721442">
    <property type="component" value="Unassembled WGS sequence"/>
</dbReference>
<gene>
    <name evidence="1" type="ORF">IAC77_01555</name>
</gene>
<dbReference type="EMBL" id="JADINE010000023">
    <property type="protein sequence ID" value="MBO8407130.1"/>
    <property type="molecule type" value="Genomic_DNA"/>
</dbReference>
<organism evidence="1 2">
    <name type="scientific">Candidatus Enterousia excrementavium</name>
    <dbReference type="NCBI Taxonomy" id="2840789"/>
    <lineage>
        <taxon>Bacteria</taxon>
        <taxon>Pseudomonadati</taxon>
        <taxon>Pseudomonadota</taxon>
        <taxon>Alphaproteobacteria</taxon>
        <taxon>Candidatus Enterousia</taxon>
    </lineage>
</organism>
<evidence type="ECO:0000313" key="2">
    <source>
        <dbReference type="Proteomes" id="UP000721442"/>
    </source>
</evidence>
<dbReference type="AlphaFoldDB" id="A0A940IA73"/>
<feature type="non-terminal residue" evidence="1">
    <location>
        <position position="1"/>
    </location>
</feature>